<feature type="domain" description="Reverse transcriptase" evidence="1">
    <location>
        <begin position="210"/>
        <end position="279"/>
    </location>
</feature>
<dbReference type="PANTHER" id="PTHR24559:SF427">
    <property type="entry name" value="RNA-DIRECTED DNA POLYMERASE"/>
    <property type="match status" value="1"/>
</dbReference>
<evidence type="ECO:0000313" key="2">
    <source>
        <dbReference type="EMBL" id="GJU02480.1"/>
    </source>
</evidence>
<dbReference type="PANTHER" id="PTHR24559">
    <property type="entry name" value="TRANSPOSON TY3-I GAG-POL POLYPROTEIN"/>
    <property type="match status" value="1"/>
</dbReference>
<keyword evidence="3" id="KW-1185">Reference proteome</keyword>
<dbReference type="Pfam" id="PF00078">
    <property type="entry name" value="RVT_1"/>
    <property type="match status" value="1"/>
</dbReference>
<keyword evidence="2" id="KW-0808">Transferase</keyword>
<dbReference type="InterPro" id="IPR043502">
    <property type="entry name" value="DNA/RNA_pol_sf"/>
</dbReference>
<name>A0ABQ5IRW8_9ASTR</name>
<dbReference type="InterPro" id="IPR053134">
    <property type="entry name" value="RNA-dir_DNA_polymerase"/>
</dbReference>
<evidence type="ECO:0000259" key="1">
    <source>
        <dbReference type="Pfam" id="PF00078"/>
    </source>
</evidence>
<dbReference type="SUPFAM" id="SSF56672">
    <property type="entry name" value="DNA/RNA polymerases"/>
    <property type="match status" value="1"/>
</dbReference>
<dbReference type="CDD" id="cd01647">
    <property type="entry name" value="RT_LTR"/>
    <property type="match status" value="1"/>
</dbReference>
<reference evidence="2" key="1">
    <citation type="journal article" date="2022" name="Int. J. Mol. Sci.">
        <title>Draft Genome of Tanacetum Coccineum: Genomic Comparison of Closely Related Tanacetum-Family Plants.</title>
        <authorList>
            <person name="Yamashiro T."/>
            <person name="Shiraishi A."/>
            <person name="Nakayama K."/>
            <person name="Satake H."/>
        </authorList>
    </citation>
    <scope>NUCLEOTIDE SEQUENCE</scope>
</reference>
<sequence>MPPKRATTTEAPDYDSDAISKLVSCSCHLSLDAQCVNAYGNRRQRQFNHWTELKKASDEQVLSRTEIRKDGRKNFTIHCKRGDNLKLWSTSKYWKGNVMPLTSKTLEEINIAQRIAVLLHQKMVGCRRSSLCEKGLQLHSHRGPLLVIGVIIANRLAFKQELPTAAKPATEVIKTPSASYEEKADEEETQRTFVVSLNDFPRCLSEDLPDTKIRGHYEFQVMPFGLTNAPAVFMDLMNRVCKPYLDKFVIVFIDDILIYSRNEEEHASHLRIILEFSKREMSASS</sequence>
<reference evidence="2" key="2">
    <citation type="submission" date="2022-01" db="EMBL/GenBank/DDBJ databases">
        <authorList>
            <person name="Yamashiro T."/>
            <person name="Shiraishi A."/>
            <person name="Satake H."/>
            <person name="Nakayama K."/>
        </authorList>
    </citation>
    <scope>NUCLEOTIDE SEQUENCE</scope>
</reference>
<dbReference type="Proteomes" id="UP001151760">
    <property type="component" value="Unassembled WGS sequence"/>
</dbReference>
<comment type="caution">
    <text evidence="2">The sequence shown here is derived from an EMBL/GenBank/DDBJ whole genome shotgun (WGS) entry which is preliminary data.</text>
</comment>
<dbReference type="InterPro" id="IPR000477">
    <property type="entry name" value="RT_dom"/>
</dbReference>
<organism evidence="2 3">
    <name type="scientific">Tanacetum coccineum</name>
    <dbReference type="NCBI Taxonomy" id="301880"/>
    <lineage>
        <taxon>Eukaryota</taxon>
        <taxon>Viridiplantae</taxon>
        <taxon>Streptophyta</taxon>
        <taxon>Embryophyta</taxon>
        <taxon>Tracheophyta</taxon>
        <taxon>Spermatophyta</taxon>
        <taxon>Magnoliopsida</taxon>
        <taxon>eudicotyledons</taxon>
        <taxon>Gunneridae</taxon>
        <taxon>Pentapetalae</taxon>
        <taxon>asterids</taxon>
        <taxon>campanulids</taxon>
        <taxon>Asterales</taxon>
        <taxon>Asteraceae</taxon>
        <taxon>Asteroideae</taxon>
        <taxon>Anthemideae</taxon>
        <taxon>Anthemidinae</taxon>
        <taxon>Tanacetum</taxon>
    </lineage>
</organism>
<accession>A0ABQ5IRW8</accession>
<dbReference type="InterPro" id="IPR043128">
    <property type="entry name" value="Rev_trsase/Diguanyl_cyclase"/>
</dbReference>
<proteinExistence type="predicted"/>
<dbReference type="EMBL" id="BQNB010021064">
    <property type="protein sequence ID" value="GJU02480.1"/>
    <property type="molecule type" value="Genomic_DNA"/>
</dbReference>
<evidence type="ECO:0000313" key="3">
    <source>
        <dbReference type="Proteomes" id="UP001151760"/>
    </source>
</evidence>
<keyword evidence="2" id="KW-0695">RNA-directed DNA polymerase</keyword>
<dbReference type="GO" id="GO:0003964">
    <property type="term" value="F:RNA-directed DNA polymerase activity"/>
    <property type="evidence" value="ECO:0007669"/>
    <property type="project" value="UniProtKB-KW"/>
</dbReference>
<protein>
    <submittedName>
        <fullName evidence="2">Reverse transcriptase domain-containing protein</fullName>
    </submittedName>
</protein>
<gene>
    <name evidence="2" type="ORF">Tco_1112818</name>
</gene>
<dbReference type="Gene3D" id="3.30.70.270">
    <property type="match status" value="1"/>
</dbReference>
<keyword evidence="2" id="KW-0548">Nucleotidyltransferase</keyword>